<proteinExistence type="inferred from homology"/>
<dbReference type="RefSeq" id="WP_348029709.1">
    <property type="nucleotide sequence ID" value="NZ_CP129113.1"/>
</dbReference>
<dbReference type="PRINTS" id="PR01438">
    <property type="entry name" value="UNVRSLSTRESS"/>
</dbReference>
<dbReference type="PANTHER" id="PTHR46268:SF6">
    <property type="entry name" value="UNIVERSAL STRESS PROTEIN UP12"/>
    <property type="match status" value="1"/>
</dbReference>
<dbReference type="SUPFAM" id="SSF52402">
    <property type="entry name" value="Adenine nucleotide alpha hydrolases-like"/>
    <property type="match status" value="1"/>
</dbReference>
<evidence type="ECO:0000256" key="1">
    <source>
        <dbReference type="ARBA" id="ARBA00008791"/>
    </source>
</evidence>
<dbReference type="CDD" id="cd00293">
    <property type="entry name" value="USP-like"/>
    <property type="match status" value="1"/>
</dbReference>
<dbReference type="InterPro" id="IPR014729">
    <property type="entry name" value="Rossmann-like_a/b/a_fold"/>
</dbReference>
<reference evidence="3" key="1">
    <citation type="submission" date="2023-06" db="EMBL/GenBank/DDBJ databases">
        <title>A Treasure from Seagulls: Isolation and Description of Aciduricobacillus qingdaonensis gen. nov., sp. nov., a Rare Obligately Uric Acid-utilizing Member in the Family Bacillaceae.</title>
        <authorList>
            <person name="Liu W."/>
            <person name="Wang B."/>
        </authorList>
    </citation>
    <scope>NUCLEOTIDE SEQUENCE</scope>
    <source>
        <strain evidence="3">44XB</strain>
    </source>
</reference>
<gene>
    <name evidence="3" type="ORF">QR721_06895</name>
</gene>
<dbReference type="InterPro" id="IPR006016">
    <property type="entry name" value="UspA"/>
</dbReference>
<organism evidence="3 4">
    <name type="scientific">Aciduricibacillus chroicocephali</name>
    <dbReference type="NCBI Taxonomy" id="3054939"/>
    <lineage>
        <taxon>Bacteria</taxon>
        <taxon>Bacillati</taxon>
        <taxon>Bacillota</taxon>
        <taxon>Bacilli</taxon>
        <taxon>Bacillales</taxon>
        <taxon>Bacillaceae</taxon>
        <taxon>Aciduricibacillus</taxon>
    </lineage>
</organism>
<dbReference type="InterPro" id="IPR006015">
    <property type="entry name" value="Universal_stress_UspA"/>
</dbReference>
<dbReference type="Pfam" id="PF00582">
    <property type="entry name" value="Usp"/>
    <property type="match status" value="1"/>
</dbReference>
<evidence type="ECO:0000313" key="3">
    <source>
        <dbReference type="EMBL" id="WLV25919.1"/>
    </source>
</evidence>
<feature type="domain" description="UspA" evidence="2">
    <location>
        <begin position="1"/>
        <end position="145"/>
    </location>
</feature>
<dbReference type="EMBL" id="CP129113">
    <property type="protein sequence ID" value="WLV25919.1"/>
    <property type="molecule type" value="Genomic_DNA"/>
</dbReference>
<evidence type="ECO:0000313" key="4">
    <source>
        <dbReference type="Proteomes" id="UP001180087"/>
    </source>
</evidence>
<evidence type="ECO:0000259" key="2">
    <source>
        <dbReference type="Pfam" id="PF00582"/>
    </source>
</evidence>
<dbReference type="Gene3D" id="3.40.50.620">
    <property type="entry name" value="HUPs"/>
    <property type="match status" value="1"/>
</dbReference>
<dbReference type="Proteomes" id="UP001180087">
    <property type="component" value="Chromosome"/>
</dbReference>
<name>A0ABY9KYG7_9BACI</name>
<accession>A0ABY9KYG7</accession>
<keyword evidence="4" id="KW-1185">Reference proteome</keyword>
<comment type="similarity">
    <text evidence="1">Belongs to the universal stress protein A family.</text>
</comment>
<sequence>MYKNILVAIDESEMSQSVLNTTLRIAESCFPTVTLLFVGREFLPLTPGEVYVTKTYLEELNSKEQERGMWMLGKYNTQLKSNGITAEEVFLQGDPAKQILQYAKDKNQEMIIIGSRGLSGIKEMLLGSVSHKVSQLANCPVLIVH</sequence>
<dbReference type="PANTHER" id="PTHR46268">
    <property type="entry name" value="STRESS RESPONSE PROTEIN NHAX"/>
    <property type="match status" value="1"/>
</dbReference>
<protein>
    <submittedName>
        <fullName evidence="3">Universal stress protein</fullName>
    </submittedName>
</protein>